<dbReference type="Pfam" id="PF07733">
    <property type="entry name" value="DNA_pol3_alpha"/>
    <property type="match status" value="1"/>
</dbReference>
<evidence type="ECO:0000256" key="2">
    <source>
        <dbReference type="ARBA" id="ARBA00022679"/>
    </source>
</evidence>
<keyword evidence="4 9" id="KW-0235">DNA replication</keyword>
<dbReference type="InterPro" id="IPR040982">
    <property type="entry name" value="DNA_pol3_finger"/>
</dbReference>
<reference evidence="11" key="2">
    <citation type="submission" date="2020-09" db="EMBL/GenBank/DDBJ databases">
        <authorList>
            <person name="Sun Q."/>
            <person name="Kim S."/>
        </authorList>
    </citation>
    <scope>NUCLEOTIDE SEQUENCE</scope>
    <source>
        <strain evidence="11">KCTC 42650</strain>
    </source>
</reference>
<dbReference type="GO" id="GO:0005737">
    <property type="term" value="C:cytoplasm"/>
    <property type="evidence" value="ECO:0007669"/>
    <property type="project" value="UniProtKB-SubCell"/>
</dbReference>
<evidence type="ECO:0000256" key="7">
    <source>
        <dbReference type="ARBA" id="ARBA00023204"/>
    </source>
</evidence>
<evidence type="ECO:0000313" key="12">
    <source>
        <dbReference type="Proteomes" id="UP000626220"/>
    </source>
</evidence>
<evidence type="ECO:0000256" key="3">
    <source>
        <dbReference type="ARBA" id="ARBA00022695"/>
    </source>
</evidence>
<comment type="catalytic activity">
    <reaction evidence="8 9">
        <text>DNA(n) + a 2'-deoxyribonucleoside 5'-triphosphate = DNA(n+1) + diphosphate</text>
        <dbReference type="Rhea" id="RHEA:22508"/>
        <dbReference type="Rhea" id="RHEA-COMP:17339"/>
        <dbReference type="Rhea" id="RHEA-COMP:17340"/>
        <dbReference type="ChEBI" id="CHEBI:33019"/>
        <dbReference type="ChEBI" id="CHEBI:61560"/>
        <dbReference type="ChEBI" id="CHEBI:173112"/>
        <dbReference type="EC" id="2.7.7.7"/>
    </reaction>
</comment>
<dbReference type="EMBL" id="BNCJ01000001">
    <property type="protein sequence ID" value="GHF33599.1"/>
    <property type="molecule type" value="Genomic_DNA"/>
</dbReference>
<dbReference type="NCBIfam" id="NF004225">
    <property type="entry name" value="PRK05672.1"/>
    <property type="match status" value="1"/>
</dbReference>
<dbReference type="HAMAP" id="MF_01902">
    <property type="entry name" value="DNApol_error_prone"/>
    <property type="match status" value="1"/>
</dbReference>
<dbReference type="PANTHER" id="PTHR32294">
    <property type="entry name" value="DNA POLYMERASE III SUBUNIT ALPHA"/>
    <property type="match status" value="1"/>
</dbReference>
<dbReference type="RefSeq" id="WP_189678095.1">
    <property type="nucleotide sequence ID" value="NZ_BNCJ01000001.1"/>
</dbReference>
<comment type="caution">
    <text evidence="11">The sequence shown here is derived from an EMBL/GenBank/DDBJ whole genome shotgun (WGS) entry which is preliminary data.</text>
</comment>
<evidence type="ECO:0000256" key="4">
    <source>
        <dbReference type="ARBA" id="ARBA00022705"/>
    </source>
</evidence>
<gene>
    <name evidence="11" type="primary">DnaE</name>
    <name evidence="9" type="synonym">dnaE2</name>
    <name evidence="11" type="ORF">GCM10017056_01260</name>
</gene>
<evidence type="ECO:0000256" key="6">
    <source>
        <dbReference type="ARBA" id="ARBA00022932"/>
    </source>
</evidence>
<accession>A0A8J3M451</accession>
<dbReference type="InterPro" id="IPR029460">
    <property type="entry name" value="DNAPol_HHH"/>
</dbReference>
<keyword evidence="5 9" id="KW-0227">DNA damage</keyword>
<dbReference type="CDD" id="cd07434">
    <property type="entry name" value="PHP_PolIIIA_DnaE2"/>
    <property type="match status" value="1"/>
</dbReference>
<evidence type="ECO:0000256" key="5">
    <source>
        <dbReference type="ARBA" id="ARBA00022763"/>
    </source>
</evidence>
<protein>
    <recommendedName>
        <fullName evidence="9">Error-prone DNA polymerase</fullName>
        <ecNumber evidence="9">2.7.7.7</ecNumber>
    </recommendedName>
</protein>
<dbReference type="Gene3D" id="1.10.150.870">
    <property type="match status" value="1"/>
</dbReference>
<feature type="domain" description="Polymerase/histidinol phosphatase N-terminal" evidence="10">
    <location>
        <begin position="3"/>
        <end position="93"/>
    </location>
</feature>
<evidence type="ECO:0000313" key="11">
    <source>
        <dbReference type="EMBL" id="GHF33599.1"/>
    </source>
</evidence>
<dbReference type="EC" id="2.7.7.7" evidence="9"/>
<keyword evidence="12" id="KW-1185">Reference proteome</keyword>
<dbReference type="InterPro" id="IPR023073">
    <property type="entry name" value="DnaE2"/>
</dbReference>
<dbReference type="Pfam" id="PF14579">
    <property type="entry name" value="HHH_6"/>
    <property type="match status" value="1"/>
</dbReference>
<sequence>MFAELSITSNFTFLTGASHPEEYMRLACRLELPALAIADDNSVAGIVRAHAEGKAIARRVRERQDWDAAHDPIGPPRPAHLPPPPAFPLAHVPRLIPAARLLFTDAPPVTVLPETRAGWANLCRILSAGRLRADKGDCILHLDDLLERPEGLQLLLWPPEAPTETGGAGAWRTQAQRLARRLAGKVHLLMHPLYDGRDGPRFDALAREAELLGIPTLASAAPMMHRGSRRRLADVLSAIRLHCRVEDLGRGALANAERRLRGESEMRRLFAGHEEAVARAGALAGSLTFSLSELRYDYPSEVENDETPAARLARLAEEGLAWRYPAGAPERVRAMMRHELDLIGRLRYEPYFLTVHDIVAFARSRNILCQGRGSAANSVVCFCLGITSVSPEIGTMVFERFVSEARDEPPDIDVDFEHERREEVIQWIYDRYGRHRAGLCATVIHYRGKRAIREVGRAMGLSEDTLSGLSSQLWGFFSSEAMQYERLREIGLDPTDRRLMQTLDLVHQIEGFPRHLSQHVGGFIITEGRLDELVPIENATMEDRTVICWDKDDIDTLGILKVDVLSLGMLTCIRKAFDLLATHHRLHHTLATLPPEDPAVYDMLCRADSIGVFQVESRAQMNFLPRMRPRNFYDLVIEVAIIRPGPIQGDMVHPYIRRRNGEEKVEFPSDALGAVLGKTLGVPLFQEQAMQIAIVGAGFTPEQADRLRRSLATFKKHGSVSEFRELFLRGMRKNGYDEDFAQRCFSQIEGFGSYGFPESHAASFALLVYASAWIKRHHPGIFACALLNSQPMGFYAPAQIVRDAREHGVEVRPVCINASYWDNVMEPDGKGGLALRLGFRQIKGLAEEDASWLTATRGNGYLEVNDLWRRAGLGPAVIERLSEADAFAALGVSRREALWAAKAIAKTEPLPLFALDIEGEAIREAPAQLPEMTLGEQVVEDFVALRLSLKAHPVALLRHLLTPGTPFSGTENGPKSVTDFGSARAAIPAPRRFACEEYPKGHSRPP</sequence>
<dbReference type="GO" id="GO:0006281">
    <property type="term" value="P:DNA repair"/>
    <property type="evidence" value="ECO:0007669"/>
    <property type="project" value="UniProtKB-UniRule"/>
</dbReference>
<dbReference type="AlphaFoldDB" id="A0A8J3M451"/>
<dbReference type="InterPro" id="IPR003141">
    <property type="entry name" value="Pol/His_phosphatase_N"/>
</dbReference>
<organism evidence="11 12">
    <name type="scientific">Seohaeicola zhoushanensis</name>
    <dbReference type="NCBI Taxonomy" id="1569283"/>
    <lineage>
        <taxon>Bacteria</taxon>
        <taxon>Pseudomonadati</taxon>
        <taxon>Pseudomonadota</taxon>
        <taxon>Alphaproteobacteria</taxon>
        <taxon>Rhodobacterales</taxon>
        <taxon>Roseobacteraceae</taxon>
        <taxon>Seohaeicola</taxon>
    </lineage>
</organism>
<comment type="subcellular location">
    <subcellularLocation>
        <location evidence="9">Cytoplasm</location>
    </subcellularLocation>
</comment>
<dbReference type="GO" id="GO:0008408">
    <property type="term" value="F:3'-5' exonuclease activity"/>
    <property type="evidence" value="ECO:0007669"/>
    <property type="project" value="InterPro"/>
</dbReference>
<comment type="similarity">
    <text evidence="9">Belongs to the DNA polymerase type-C family. DnaE2 subfamily.</text>
</comment>
<dbReference type="Pfam" id="PF17657">
    <property type="entry name" value="DNA_pol3_finger"/>
    <property type="match status" value="1"/>
</dbReference>
<dbReference type="SMART" id="SM00481">
    <property type="entry name" value="POLIIIAc"/>
    <property type="match status" value="1"/>
</dbReference>
<dbReference type="InterPro" id="IPR004805">
    <property type="entry name" value="DnaE2/DnaE/PolC"/>
</dbReference>
<dbReference type="Proteomes" id="UP000626220">
    <property type="component" value="Unassembled WGS sequence"/>
</dbReference>
<keyword evidence="6 9" id="KW-0239">DNA-directed DNA polymerase</keyword>
<name>A0A8J3M451_9RHOB</name>
<keyword evidence="2 9" id="KW-0808">Transferase</keyword>
<dbReference type="InterPro" id="IPR011708">
    <property type="entry name" value="DNA_pol3_alpha_NTPase_dom"/>
</dbReference>
<dbReference type="Gene3D" id="3.20.20.140">
    <property type="entry name" value="Metal-dependent hydrolases"/>
    <property type="match status" value="1"/>
</dbReference>
<keyword evidence="3 9" id="KW-0548">Nucleotidyltransferase</keyword>
<keyword evidence="1 9" id="KW-0963">Cytoplasm</keyword>
<evidence type="ECO:0000256" key="1">
    <source>
        <dbReference type="ARBA" id="ARBA00022490"/>
    </source>
</evidence>
<dbReference type="PANTHER" id="PTHR32294:SF4">
    <property type="entry name" value="ERROR-PRONE DNA POLYMERASE"/>
    <property type="match status" value="1"/>
</dbReference>
<proteinExistence type="inferred from homology"/>
<evidence type="ECO:0000256" key="8">
    <source>
        <dbReference type="ARBA" id="ARBA00049244"/>
    </source>
</evidence>
<evidence type="ECO:0000259" key="10">
    <source>
        <dbReference type="SMART" id="SM00481"/>
    </source>
</evidence>
<reference evidence="11" key="1">
    <citation type="journal article" date="2014" name="Int. J. Syst. Evol. Microbiol.">
        <title>Complete genome sequence of Corynebacterium casei LMG S-19264T (=DSM 44701T), isolated from a smear-ripened cheese.</title>
        <authorList>
            <consortium name="US DOE Joint Genome Institute (JGI-PGF)"/>
            <person name="Walter F."/>
            <person name="Albersmeier A."/>
            <person name="Kalinowski J."/>
            <person name="Ruckert C."/>
        </authorList>
    </citation>
    <scope>NUCLEOTIDE SEQUENCE</scope>
    <source>
        <strain evidence="11">KCTC 42650</strain>
    </source>
</reference>
<evidence type="ECO:0000256" key="9">
    <source>
        <dbReference type="HAMAP-Rule" id="MF_01902"/>
    </source>
</evidence>
<dbReference type="GO" id="GO:0003887">
    <property type="term" value="F:DNA-directed DNA polymerase activity"/>
    <property type="evidence" value="ECO:0007669"/>
    <property type="project" value="UniProtKB-UniRule"/>
</dbReference>
<comment type="function">
    <text evidence="9">DNA polymerase involved in damage-induced mutagenesis and translesion synthesis (TLS). It is not the major replicative DNA polymerase.</text>
</comment>
<keyword evidence="7 9" id="KW-0234">DNA repair</keyword>
<dbReference type="GO" id="GO:0006260">
    <property type="term" value="P:DNA replication"/>
    <property type="evidence" value="ECO:0007669"/>
    <property type="project" value="UniProtKB-KW"/>
</dbReference>